<keyword evidence="1" id="KW-0489">Methyltransferase</keyword>
<feature type="compositionally biased region" description="Basic and acidic residues" evidence="4">
    <location>
        <begin position="119"/>
        <end position="135"/>
    </location>
</feature>
<evidence type="ECO:0000259" key="5">
    <source>
        <dbReference type="Pfam" id="PF00891"/>
    </source>
</evidence>
<evidence type="ECO:0000256" key="3">
    <source>
        <dbReference type="ARBA" id="ARBA00022691"/>
    </source>
</evidence>
<organism evidence="6 7">
    <name type="scientific">Stephania japonica</name>
    <dbReference type="NCBI Taxonomy" id="461633"/>
    <lineage>
        <taxon>Eukaryota</taxon>
        <taxon>Viridiplantae</taxon>
        <taxon>Streptophyta</taxon>
        <taxon>Embryophyta</taxon>
        <taxon>Tracheophyta</taxon>
        <taxon>Spermatophyta</taxon>
        <taxon>Magnoliopsida</taxon>
        <taxon>Ranunculales</taxon>
        <taxon>Menispermaceae</taxon>
        <taxon>Menispermoideae</taxon>
        <taxon>Cissampelideae</taxon>
        <taxon>Stephania</taxon>
    </lineage>
</organism>
<feature type="region of interest" description="Disordered" evidence="4">
    <location>
        <begin position="102"/>
        <end position="141"/>
    </location>
</feature>
<dbReference type="GO" id="GO:0008171">
    <property type="term" value="F:O-methyltransferase activity"/>
    <property type="evidence" value="ECO:0007669"/>
    <property type="project" value="InterPro"/>
</dbReference>
<dbReference type="PROSITE" id="PS51683">
    <property type="entry name" value="SAM_OMT_II"/>
    <property type="match status" value="1"/>
</dbReference>
<dbReference type="SUPFAM" id="SSF53335">
    <property type="entry name" value="S-adenosyl-L-methionine-dependent methyltransferases"/>
    <property type="match status" value="1"/>
</dbReference>
<evidence type="ECO:0000256" key="4">
    <source>
        <dbReference type="SAM" id="MobiDB-lite"/>
    </source>
</evidence>
<accession>A0AAP0NIA2</accession>
<evidence type="ECO:0000313" key="6">
    <source>
        <dbReference type="EMBL" id="KAK9109372.1"/>
    </source>
</evidence>
<dbReference type="Gene3D" id="3.40.50.150">
    <property type="entry name" value="Vaccinia Virus protein VP39"/>
    <property type="match status" value="1"/>
</dbReference>
<dbReference type="Proteomes" id="UP001417504">
    <property type="component" value="Unassembled WGS sequence"/>
</dbReference>
<keyword evidence="7" id="KW-1185">Reference proteome</keyword>
<dbReference type="AlphaFoldDB" id="A0AAP0NIA2"/>
<keyword evidence="3" id="KW-0949">S-adenosyl-L-methionine</keyword>
<dbReference type="InterPro" id="IPR029063">
    <property type="entry name" value="SAM-dependent_MTases_sf"/>
</dbReference>
<evidence type="ECO:0000256" key="1">
    <source>
        <dbReference type="ARBA" id="ARBA00022603"/>
    </source>
</evidence>
<keyword evidence="2" id="KW-0808">Transferase</keyword>
<sequence length="141" mass="15709">MAPPLACLSRPSHGSGINFDAPHVVSVAPERNDVEHIGGDMFKAVPQAHAAFLLLAFLYIMQWVLQDWCDDGSIEILKKCREAIPKDKVKVIIVDAVIEEANDEQEKEQGDYNYKLKGGHGDDGTYQQREREDPRGMAICS</sequence>
<dbReference type="InterPro" id="IPR016461">
    <property type="entry name" value="COMT-like"/>
</dbReference>
<comment type="caution">
    <text evidence="6">The sequence shown here is derived from an EMBL/GenBank/DDBJ whole genome shotgun (WGS) entry which is preliminary data.</text>
</comment>
<dbReference type="GO" id="GO:0032259">
    <property type="term" value="P:methylation"/>
    <property type="evidence" value="ECO:0007669"/>
    <property type="project" value="UniProtKB-KW"/>
</dbReference>
<reference evidence="6 7" key="1">
    <citation type="submission" date="2024-01" db="EMBL/GenBank/DDBJ databases">
        <title>Genome assemblies of Stephania.</title>
        <authorList>
            <person name="Yang L."/>
        </authorList>
    </citation>
    <scope>NUCLEOTIDE SEQUENCE [LARGE SCALE GENOMIC DNA]</scope>
    <source>
        <strain evidence="6">QJT</strain>
        <tissue evidence="6">Leaf</tissue>
    </source>
</reference>
<dbReference type="EMBL" id="JBBNAE010000007">
    <property type="protein sequence ID" value="KAK9109372.1"/>
    <property type="molecule type" value="Genomic_DNA"/>
</dbReference>
<gene>
    <name evidence="6" type="ORF">Sjap_017432</name>
</gene>
<dbReference type="PANTHER" id="PTHR11746">
    <property type="entry name" value="O-METHYLTRANSFERASE"/>
    <property type="match status" value="1"/>
</dbReference>
<name>A0AAP0NIA2_9MAGN</name>
<feature type="domain" description="O-methyltransferase C-terminal" evidence="5">
    <location>
        <begin position="14"/>
        <end position="111"/>
    </location>
</feature>
<evidence type="ECO:0000256" key="2">
    <source>
        <dbReference type="ARBA" id="ARBA00022679"/>
    </source>
</evidence>
<dbReference type="InterPro" id="IPR001077">
    <property type="entry name" value="COMT_C"/>
</dbReference>
<dbReference type="Pfam" id="PF00891">
    <property type="entry name" value="Methyltransf_2"/>
    <property type="match status" value="1"/>
</dbReference>
<protein>
    <recommendedName>
        <fullName evidence="5">O-methyltransferase C-terminal domain-containing protein</fullName>
    </recommendedName>
</protein>
<proteinExistence type="predicted"/>
<evidence type="ECO:0000313" key="7">
    <source>
        <dbReference type="Proteomes" id="UP001417504"/>
    </source>
</evidence>